<proteinExistence type="predicted"/>
<dbReference type="Gene3D" id="3.60.10.10">
    <property type="entry name" value="Endonuclease/exonuclease/phosphatase"/>
    <property type="match status" value="1"/>
</dbReference>
<gene>
    <name evidence="2" type="ORF">L9F63_017608</name>
</gene>
<evidence type="ECO:0000259" key="1">
    <source>
        <dbReference type="Pfam" id="PF03372"/>
    </source>
</evidence>
<organism evidence="2 3">
    <name type="scientific">Diploptera punctata</name>
    <name type="common">Pacific beetle cockroach</name>
    <dbReference type="NCBI Taxonomy" id="6984"/>
    <lineage>
        <taxon>Eukaryota</taxon>
        <taxon>Metazoa</taxon>
        <taxon>Ecdysozoa</taxon>
        <taxon>Arthropoda</taxon>
        <taxon>Hexapoda</taxon>
        <taxon>Insecta</taxon>
        <taxon>Pterygota</taxon>
        <taxon>Neoptera</taxon>
        <taxon>Polyneoptera</taxon>
        <taxon>Dictyoptera</taxon>
        <taxon>Blattodea</taxon>
        <taxon>Blaberoidea</taxon>
        <taxon>Blaberidae</taxon>
        <taxon>Diplopterinae</taxon>
        <taxon>Diploptera</taxon>
    </lineage>
</organism>
<dbReference type="Pfam" id="PF03372">
    <property type="entry name" value="Exo_endo_phos"/>
    <property type="match status" value="1"/>
</dbReference>
<feature type="domain" description="Endonuclease/exonuclease/phosphatase" evidence="1">
    <location>
        <begin position="41"/>
        <end position="253"/>
    </location>
</feature>
<reference evidence="2" key="1">
    <citation type="journal article" date="2023" name="IScience">
        <title>Live-bearing cockroach genome reveals convergent evolutionary mechanisms linked to viviparity in insects and beyond.</title>
        <authorList>
            <person name="Fouks B."/>
            <person name="Harrison M.C."/>
            <person name="Mikhailova A.A."/>
            <person name="Marchal E."/>
            <person name="English S."/>
            <person name="Carruthers M."/>
            <person name="Jennings E.C."/>
            <person name="Chiamaka E.L."/>
            <person name="Frigard R.A."/>
            <person name="Pippel M."/>
            <person name="Attardo G.M."/>
            <person name="Benoit J.B."/>
            <person name="Bornberg-Bauer E."/>
            <person name="Tobe S.S."/>
        </authorList>
    </citation>
    <scope>NUCLEOTIDE SEQUENCE</scope>
    <source>
        <strain evidence="2">Stay&amp;Tobe</strain>
    </source>
</reference>
<sequence length="260" mass="30298">MGIGLTPLYRKNITVPKPEQQYAGRNFLRRHSKYIKDMRVGTWNVLSLHRPGALKVLLEQLDLYKLDLLALQEVRWIGNGILEKKSHTIFYSCHKKGHAFGTGFVLHKRIKHLIMDFKAKSPRSCILRIKGCFFNYSFICVHAPTNEKNEEEKERFYDELDKIYDECPKRDIKIILGDLNTQIGKEGMYKPTIGTNSLHTVSNDNGIRLINFASSRSMVIASTVFLHKDIHKRTWKSPDGKTFNQIDHVVIDTRHFFKFY</sequence>
<dbReference type="EMBL" id="JASPKZ010005279">
    <property type="protein sequence ID" value="KAJ9589104.1"/>
    <property type="molecule type" value="Genomic_DNA"/>
</dbReference>
<dbReference type="PANTHER" id="PTHR23227">
    <property type="entry name" value="BUCENTAUR RELATED"/>
    <property type="match status" value="1"/>
</dbReference>
<dbReference type="CDD" id="cd09076">
    <property type="entry name" value="L1-EN"/>
    <property type="match status" value="1"/>
</dbReference>
<comment type="caution">
    <text evidence="2">The sequence shown here is derived from an EMBL/GenBank/DDBJ whole genome shotgun (WGS) entry which is preliminary data.</text>
</comment>
<name>A0AAD7ZYH6_DIPPU</name>
<dbReference type="GO" id="GO:0003824">
    <property type="term" value="F:catalytic activity"/>
    <property type="evidence" value="ECO:0007669"/>
    <property type="project" value="InterPro"/>
</dbReference>
<dbReference type="AlphaFoldDB" id="A0AAD7ZYH6"/>
<protein>
    <recommendedName>
        <fullName evidence="1">Endonuclease/exonuclease/phosphatase domain-containing protein</fullName>
    </recommendedName>
</protein>
<dbReference type="InterPro" id="IPR036691">
    <property type="entry name" value="Endo/exonu/phosph_ase_sf"/>
</dbReference>
<dbReference type="Proteomes" id="UP001233999">
    <property type="component" value="Unassembled WGS sequence"/>
</dbReference>
<reference evidence="2" key="2">
    <citation type="submission" date="2023-05" db="EMBL/GenBank/DDBJ databases">
        <authorList>
            <person name="Fouks B."/>
        </authorList>
    </citation>
    <scope>NUCLEOTIDE SEQUENCE</scope>
    <source>
        <strain evidence="2">Stay&amp;Tobe</strain>
        <tissue evidence="2">Testes</tissue>
    </source>
</reference>
<keyword evidence="3" id="KW-1185">Reference proteome</keyword>
<dbReference type="PANTHER" id="PTHR23227:SF67">
    <property type="entry name" value="CRANIOFACIAL DEVELOPMENT PROTEIN 2-LIKE"/>
    <property type="match status" value="1"/>
</dbReference>
<evidence type="ECO:0000313" key="2">
    <source>
        <dbReference type="EMBL" id="KAJ9589104.1"/>
    </source>
</evidence>
<dbReference type="SUPFAM" id="SSF56219">
    <property type="entry name" value="DNase I-like"/>
    <property type="match status" value="1"/>
</dbReference>
<accession>A0AAD7ZYH6</accession>
<dbReference type="InterPro" id="IPR005135">
    <property type="entry name" value="Endo/exonuclease/phosphatase"/>
</dbReference>
<dbReference type="InterPro" id="IPR027124">
    <property type="entry name" value="Swc5/CFDP1/2"/>
</dbReference>
<evidence type="ECO:0000313" key="3">
    <source>
        <dbReference type="Proteomes" id="UP001233999"/>
    </source>
</evidence>